<feature type="domain" description="JmjC" evidence="1">
    <location>
        <begin position="131"/>
        <end position="289"/>
    </location>
</feature>
<dbReference type="PANTHER" id="PTHR12461:SF103">
    <property type="entry name" value="JMJC DOMAIN-CONTAINING PROTEIN A-RELATED"/>
    <property type="match status" value="1"/>
</dbReference>
<dbReference type="InterPro" id="IPR041667">
    <property type="entry name" value="Cupin_8"/>
</dbReference>
<dbReference type="EMBL" id="HBGU01007965">
    <property type="protein sequence ID" value="CAD9407883.1"/>
    <property type="molecule type" value="Transcribed_RNA"/>
</dbReference>
<gene>
    <name evidence="2" type="ORF">CBRE1094_LOCUS4394</name>
</gene>
<name>A0A7S2BX23_9EUKA</name>
<proteinExistence type="predicted"/>
<dbReference type="Pfam" id="PF13621">
    <property type="entry name" value="Cupin_8"/>
    <property type="match status" value="1"/>
</dbReference>
<organism evidence="2">
    <name type="scientific">Haptolina brevifila</name>
    <dbReference type="NCBI Taxonomy" id="156173"/>
    <lineage>
        <taxon>Eukaryota</taxon>
        <taxon>Haptista</taxon>
        <taxon>Haptophyta</taxon>
        <taxon>Prymnesiophyceae</taxon>
        <taxon>Prymnesiales</taxon>
        <taxon>Prymnesiaceae</taxon>
        <taxon>Haptolina</taxon>
    </lineage>
</organism>
<reference evidence="2" key="1">
    <citation type="submission" date="2021-01" db="EMBL/GenBank/DDBJ databases">
        <authorList>
            <person name="Corre E."/>
            <person name="Pelletier E."/>
            <person name="Niang G."/>
            <person name="Scheremetjew M."/>
            <person name="Finn R."/>
            <person name="Kale V."/>
            <person name="Holt S."/>
            <person name="Cochrane G."/>
            <person name="Meng A."/>
            <person name="Brown T."/>
            <person name="Cohen L."/>
        </authorList>
    </citation>
    <scope>NUCLEOTIDE SEQUENCE</scope>
    <source>
        <strain evidence="2">UTEX LB 985</strain>
    </source>
</reference>
<protein>
    <recommendedName>
        <fullName evidence="1">JmjC domain-containing protein</fullName>
    </recommendedName>
</protein>
<dbReference type="SUPFAM" id="SSF51197">
    <property type="entry name" value="Clavaminate synthase-like"/>
    <property type="match status" value="1"/>
</dbReference>
<dbReference type="PROSITE" id="PS51184">
    <property type="entry name" value="JMJC"/>
    <property type="match status" value="1"/>
</dbReference>
<evidence type="ECO:0000313" key="2">
    <source>
        <dbReference type="EMBL" id="CAD9407883.1"/>
    </source>
</evidence>
<sequence length="299" mass="33043">MSGLFDCCSIWPLSTTGGAVEDEAPKPANEICKLSGTLKPCSKSLQSLQSGSSNVEELLASSSLAVLPQLTTNWTCRKWNATWVRNTLGHHEVQVAHKDATGNKVSYETVRLSHFLDNQTDRSWVPAGTIPYVDNFDIFTLAPERRAEVPSEKLFGPERTLVIYGAFLGPAGSSTRLHVDSEDNLIYCAFGRKLFILLPPSALELIDFSARDIPIENPWDPAVEQKAKLHPMFRRCAEELRIVVLRRGDLLVQPRGWSHWVYNLELSLSVACWAKACPPPGEAIISSEAGFVGHQTDSV</sequence>
<dbReference type="Gene3D" id="2.60.120.650">
    <property type="entry name" value="Cupin"/>
    <property type="match status" value="1"/>
</dbReference>
<dbReference type="InterPro" id="IPR003347">
    <property type="entry name" value="JmjC_dom"/>
</dbReference>
<dbReference type="PANTHER" id="PTHR12461">
    <property type="entry name" value="HYPOXIA-INDUCIBLE FACTOR 1 ALPHA INHIBITOR-RELATED"/>
    <property type="match status" value="1"/>
</dbReference>
<dbReference type="AlphaFoldDB" id="A0A7S2BX23"/>
<evidence type="ECO:0000259" key="1">
    <source>
        <dbReference type="PROSITE" id="PS51184"/>
    </source>
</evidence>
<accession>A0A7S2BX23</accession>